<protein>
    <submittedName>
        <fullName evidence="3">UDP-4-amino-4, 6-dideoxy-N-acetyl-beta-L-altrosamine transaminase</fullName>
        <ecNumber evidence="3">2.6.1.92</ecNumber>
    </submittedName>
</protein>
<name>A0ABU8QKP6_9RHOB</name>
<keyword evidence="4" id="KW-1185">Reference proteome</keyword>
<dbReference type="GO" id="GO:0008483">
    <property type="term" value="F:transaminase activity"/>
    <property type="evidence" value="ECO:0007669"/>
    <property type="project" value="UniProtKB-KW"/>
</dbReference>
<accession>A0ABU8QKP6</accession>
<organism evidence="3 4">
    <name type="scientific">Cognatishimia coralii</name>
    <dbReference type="NCBI Taxonomy" id="3083254"/>
    <lineage>
        <taxon>Bacteria</taxon>
        <taxon>Pseudomonadati</taxon>
        <taxon>Pseudomonadota</taxon>
        <taxon>Alphaproteobacteria</taxon>
        <taxon>Rhodobacterales</taxon>
        <taxon>Paracoccaceae</taxon>
        <taxon>Cognatishimia</taxon>
    </lineage>
</organism>
<evidence type="ECO:0000256" key="1">
    <source>
        <dbReference type="ARBA" id="ARBA00037999"/>
    </source>
</evidence>
<keyword evidence="2" id="KW-0663">Pyridoxal phosphate</keyword>
<dbReference type="PIRSF" id="PIRSF000390">
    <property type="entry name" value="PLP_StrS"/>
    <property type="match status" value="1"/>
</dbReference>
<dbReference type="NCBIfam" id="TIGR03588">
    <property type="entry name" value="PseC"/>
    <property type="match status" value="1"/>
</dbReference>
<dbReference type="Pfam" id="PF01041">
    <property type="entry name" value="DegT_DnrJ_EryC1"/>
    <property type="match status" value="1"/>
</dbReference>
<evidence type="ECO:0000256" key="2">
    <source>
        <dbReference type="RuleBase" id="RU004508"/>
    </source>
</evidence>
<dbReference type="Gene3D" id="3.90.1150.10">
    <property type="entry name" value="Aspartate Aminotransferase, domain 1"/>
    <property type="match status" value="1"/>
</dbReference>
<dbReference type="PANTHER" id="PTHR30244:SF34">
    <property type="entry name" value="DTDP-4-AMINO-4,6-DIDEOXYGALACTOSE TRANSAMINASE"/>
    <property type="match status" value="1"/>
</dbReference>
<sequence length="380" mass="41659">MIPYGRQDVSDKDIAAVLEVLQSDFLTQGPAVPRFEAAAKAQCNVDYAIAVNSATSALHIACMALDLGPGDILWTVPNTFVASANVGIYCGADVDFVDTDPDTYCMSVAALEEKLTQAERDGKLPKVLVPVHFAGQSCDMRAIAALAGKFDIRIIEDASHAIGANYLGQPVGDCAYSDICVFSFHPVKIITTGEGGLATTKDPKLASRMELHRSHGVTRDPALMDQASEGGWYYQMVDLGYNYRMTEMQAALGVTQFERLSEFVDRRNALALEYDRKLADLPVTCPVQNPDSRSAFHLYPILVDNRAEVFARLRENGIGVNVHYIPVHTQPFWRARGFAQGDFPQSEAYYARAISIPLYFGLTEEAQDQVVSEIGRAVSF</sequence>
<dbReference type="SUPFAM" id="SSF53383">
    <property type="entry name" value="PLP-dependent transferases"/>
    <property type="match status" value="1"/>
</dbReference>
<keyword evidence="3" id="KW-0032">Aminotransferase</keyword>
<dbReference type="InterPro" id="IPR000653">
    <property type="entry name" value="DegT/StrS_aminotransferase"/>
</dbReference>
<comment type="caution">
    <text evidence="3">The sequence shown here is derived from an EMBL/GenBank/DDBJ whole genome shotgun (WGS) entry which is preliminary data.</text>
</comment>
<dbReference type="Gene3D" id="3.40.640.10">
    <property type="entry name" value="Type I PLP-dependent aspartate aminotransferase-like (Major domain)"/>
    <property type="match status" value="1"/>
</dbReference>
<gene>
    <name evidence="3" type="primary">pseC</name>
    <name evidence="3" type="ORF">WG622_17090</name>
</gene>
<dbReference type="EMBL" id="JBBGAZ010000014">
    <property type="protein sequence ID" value="MEJ5219973.1"/>
    <property type="molecule type" value="Genomic_DNA"/>
</dbReference>
<dbReference type="InterPro" id="IPR015421">
    <property type="entry name" value="PyrdxlP-dep_Trfase_major"/>
</dbReference>
<keyword evidence="3" id="KW-0808">Transferase</keyword>
<dbReference type="InterPro" id="IPR015422">
    <property type="entry name" value="PyrdxlP-dep_Trfase_small"/>
</dbReference>
<evidence type="ECO:0000313" key="4">
    <source>
        <dbReference type="Proteomes" id="UP001368270"/>
    </source>
</evidence>
<dbReference type="EC" id="2.6.1.92" evidence="3"/>
<dbReference type="InterPro" id="IPR020026">
    <property type="entry name" value="PseC"/>
</dbReference>
<dbReference type="InterPro" id="IPR015424">
    <property type="entry name" value="PyrdxlP-dep_Trfase"/>
</dbReference>
<reference evidence="3 4" key="1">
    <citation type="submission" date="2024-03" db="EMBL/GenBank/DDBJ databases">
        <title>Cognatishimia coralii sp. nov., a marine bacterium isolated from coral surrounding seawater.</title>
        <authorList>
            <person name="Liu X."/>
            <person name="Liu S."/>
            <person name="Sun H."/>
            <person name="Zhang Y."/>
        </authorList>
    </citation>
    <scope>NUCLEOTIDE SEQUENCE [LARGE SCALE GENOMIC DNA]</scope>
    <source>
        <strain evidence="3 4">D5M38</strain>
    </source>
</reference>
<comment type="similarity">
    <text evidence="1 2">Belongs to the DegT/DnrJ/EryC1 family.</text>
</comment>
<dbReference type="Proteomes" id="UP001368270">
    <property type="component" value="Unassembled WGS sequence"/>
</dbReference>
<dbReference type="RefSeq" id="WP_339404627.1">
    <property type="nucleotide sequence ID" value="NZ_JBBGAZ010000014.1"/>
</dbReference>
<proteinExistence type="inferred from homology"/>
<dbReference type="PANTHER" id="PTHR30244">
    <property type="entry name" value="TRANSAMINASE"/>
    <property type="match status" value="1"/>
</dbReference>
<evidence type="ECO:0000313" key="3">
    <source>
        <dbReference type="EMBL" id="MEJ5219973.1"/>
    </source>
</evidence>
<dbReference type="CDD" id="cd00616">
    <property type="entry name" value="AHBA_syn"/>
    <property type="match status" value="1"/>
</dbReference>